<protein>
    <recommendedName>
        <fullName evidence="1">UGSC-like domain-containing protein</fullName>
    </recommendedName>
</protein>
<gene>
    <name evidence="2" type="ORF">METZ01_LOCUS141898</name>
</gene>
<dbReference type="AlphaFoldDB" id="A0A381ZIT1"/>
<organism evidence="2">
    <name type="scientific">marine metagenome</name>
    <dbReference type="NCBI Taxonomy" id="408172"/>
    <lineage>
        <taxon>unclassified sequences</taxon>
        <taxon>metagenomes</taxon>
        <taxon>ecological metagenomes</taxon>
    </lineage>
</organism>
<accession>A0A381ZIT1</accession>
<name>A0A381ZIT1_9ZZZZ</name>
<dbReference type="EMBL" id="UINC01021460">
    <property type="protein sequence ID" value="SVA89044.1"/>
    <property type="molecule type" value="Genomic_DNA"/>
</dbReference>
<sequence length="102" mass="11068">MEVLMTQKNEYVLVNPTTQAIIAPFDGAPRLPTVAGIRLGIIDDSKRNADVLLQELAEVLRTRYEIADVQWHRKPSASRAADPAAIKELAASCDAVVIAIGD</sequence>
<proteinExistence type="predicted"/>
<dbReference type="InterPro" id="IPR057767">
    <property type="entry name" value="UGSC-like_dom"/>
</dbReference>
<evidence type="ECO:0000259" key="1">
    <source>
        <dbReference type="Pfam" id="PF24696"/>
    </source>
</evidence>
<evidence type="ECO:0000313" key="2">
    <source>
        <dbReference type="EMBL" id="SVA89044.1"/>
    </source>
</evidence>
<reference evidence="2" key="1">
    <citation type="submission" date="2018-05" db="EMBL/GenBank/DDBJ databases">
        <authorList>
            <person name="Lanie J.A."/>
            <person name="Ng W.-L."/>
            <person name="Kazmierczak K.M."/>
            <person name="Andrzejewski T.M."/>
            <person name="Davidsen T.M."/>
            <person name="Wayne K.J."/>
            <person name="Tettelin H."/>
            <person name="Glass J.I."/>
            <person name="Rusch D."/>
            <person name="Podicherti R."/>
            <person name="Tsui H.-C.T."/>
            <person name="Winkler M.E."/>
        </authorList>
    </citation>
    <scope>NUCLEOTIDE SEQUENCE</scope>
</reference>
<feature type="domain" description="UGSC-like" evidence="1">
    <location>
        <begin position="14"/>
        <end position="102"/>
    </location>
</feature>
<dbReference type="Pfam" id="PF24696">
    <property type="entry name" value="UGSC"/>
    <property type="match status" value="1"/>
</dbReference>